<dbReference type="RefSeq" id="WP_089675481.1">
    <property type="nucleotide sequence ID" value="NZ_AP022869.1"/>
</dbReference>
<evidence type="ECO:0000313" key="3">
    <source>
        <dbReference type="EMBL" id="SEN90246.1"/>
    </source>
</evidence>
<dbReference type="Pfam" id="PF04350">
    <property type="entry name" value="PilO"/>
    <property type="match status" value="1"/>
</dbReference>
<dbReference type="GO" id="GO:0043683">
    <property type="term" value="P:type IV pilus assembly"/>
    <property type="evidence" value="ECO:0007669"/>
    <property type="project" value="InterPro"/>
</dbReference>
<keyword evidence="5" id="KW-1185">Reference proteome</keyword>
<evidence type="ECO:0000256" key="1">
    <source>
        <dbReference type="SAM" id="Phobius"/>
    </source>
</evidence>
<evidence type="ECO:0000313" key="4">
    <source>
        <dbReference type="Proteomes" id="UP000199493"/>
    </source>
</evidence>
<evidence type="ECO:0000313" key="5">
    <source>
        <dbReference type="Proteomes" id="UP000501053"/>
    </source>
</evidence>
<dbReference type="InterPro" id="IPR007445">
    <property type="entry name" value="PilO"/>
</dbReference>
<accession>A0A1H8KCM2</accession>
<dbReference type="EMBL" id="AP022869">
    <property type="protein sequence ID" value="BCB72917.1"/>
    <property type="molecule type" value="Genomic_DNA"/>
</dbReference>
<sequence>MIWGRERWRSEWRQLQDVDWQGLDVKEAGEWPALLKALCGVLAFVIAVGALSWWLVGEKRAELEAAQRQEMRLLSEYRSKVSEAAFLPEVRDQLMVLEEQMATMRAMLPTSAEIPSLLDSISDAAVNNNLSIETIRLRPIVRNAHYVEHPLDIQVRGGYHELAQFVADISQLARIVTQHDLTLAPAGQSGDSLRMSLLARTYSYIEAVEGKEPAP</sequence>
<dbReference type="PANTHER" id="PTHR39555">
    <property type="entry name" value="FIMBRIAL ASSEMBLY PROTEIN PILO-LIKE PROTEIN-RELATED"/>
    <property type="match status" value="1"/>
</dbReference>
<dbReference type="Gene3D" id="3.30.70.60">
    <property type="match status" value="1"/>
</dbReference>
<dbReference type="Proteomes" id="UP000501053">
    <property type="component" value="Chromosome"/>
</dbReference>
<protein>
    <submittedName>
        <fullName evidence="2">Pilus assembly protein PilP</fullName>
    </submittedName>
    <submittedName>
        <fullName evidence="3">Type IV pilus assembly protein PilO</fullName>
    </submittedName>
</protein>
<keyword evidence="1" id="KW-0812">Transmembrane</keyword>
<gene>
    <name evidence="2" type="primary">pilO</name>
    <name evidence="2" type="ORF">HMEPL2_32680</name>
    <name evidence="3" type="ORF">SAMN04490369_103032</name>
</gene>
<keyword evidence="1" id="KW-1133">Transmembrane helix</keyword>
<dbReference type="EMBL" id="FODB01000030">
    <property type="protein sequence ID" value="SEN90246.1"/>
    <property type="molecule type" value="Genomic_DNA"/>
</dbReference>
<proteinExistence type="predicted"/>
<evidence type="ECO:0000313" key="2">
    <source>
        <dbReference type="EMBL" id="BCB72917.1"/>
    </source>
</evidence>
<organism evidence="3 4">
    <name type="scientific">Vreelandella aquamarina</name>
    <dbReference type="NCBI Taxonomy" id="77097"/>
    <lineage>
        <taxon>Bacteria</taxon>
        <taxon>Pseudomonadati</taxon>
        <taxon>Pseudomonadota</taxon>
        <taxon>Gammaproteobacteria</taxon>
        <taxon>Oceanospirillales</taxon>
        <taxon>Halomonadaceae</taxon>
        <taxon>Vreelandella</taxon>
    </lineage>
</organism>
<feature type="transmembrane region" description="Helical" evidence="1">
    <location>
        <begin position="33"/>
        <end position="56"/>
    </location>
</feature>
<keyword evidence="1" id="KW-0472">Membrane</keyword>
<accession>A0A6F8XH59</accession>
<reference evidence="3 4" key="1">
    <citation type="submission" date="2016-10" db="EMBL/GenBank/DDBJ databases">
        <authorList>
            <person name="de Groot N.N."/>
        </authorList>
    </citation>
    <scope>NUCLEOTIDE SEQUENCE [LARGE SCALE GENOMIC DNA]</scope>
    <source>
        <strain evidence="3 4">558</strain>
    </source>
</reference>
<name>A0A1H8KCM2_9GAMM</name>
<reference evidence="2 5" key="2">
    <citation type="submission" date="2020-03" db="EMBL/GenBank/DDBJ databases">
        <title>Complete Genome Sequence of Halomonas meridiana strain Eplume2, isolated from hydrothermal-plume in the north east Pacific Ocean.</title>
        <authorList>
            <person name="Kurihara Y."/>
            <person name="Kawai S."/>
            <person name="Sakai A."/>
            <person name="Galipon J."/>
            <person name="Arakawa K."/>
        </authorList>
    </citation>
    <scope>NUCLEOTIDE SEQUENCE [LARGE SCALE GENOMIC DNA]</scope>
    <source>
        <strain evidence="2 5">Eplume2</strain>
    </source>
</reference>
<dbReference type="InterPro" id="IPR014717">
    <property type="entry name" value="Transl_elong_EF1B/ribsomal_bS6"/>
</dbReference>
<dbReference type="PANTHER" id="PTHR39555:SF1">
    <property type="entry name" value="TYPE IV PILUS INNER MEMBRANE COMPONENT PILO"/>
    <property type="match status" value="1"/>
</dbReference>
<dbReference type="AlphaFoldDB" id="A0A1H8KCM2"/>
<dbReference type="STRING" id="77097.SAMN04490369_103032"/>
<dbReference type="Proteomes" id="UP000199493">
    <property type="component" value="Unassembled WGS sequence"/>
</dbReference>
<dbReference type="GO" id="GO:0043107">
    <property type="term" value="P:type IV pilus-dependent motility"/>
    <property type="evidence" value="ECO:0007669"/>
    <property type="project" value="InterPro"/>
</dbReference>